<dbReference type="SMART" id="SM00360">
    <property type="entry name" value="RRM"/>
    <property type="match status" value="1"/>
</dbReference>
<protein>
    <submittedName>
        <fullName evidence="4">Splicing factor, CC1-like family</fullName>
    </submittedName>
</protein>
<dbReference type="InterPro" id="IPR052462">
    <property type="entry name" value="SLIRP/GR-RBP-like"/>
</dbReference>
<dbReference type="Gene3D" id="3.30.70.330">
    <property type="match status" value="1"/>
</dbReference>
<evidence type="ECO:0000256" key="1">
    <source>
        <dbReference type="ARBA" id="ARBA00022884"/>
    </source>
</evidence>
<dbReference type="EMBL" id="CP019633">
    <property type="protein sequence ID" value="AQQ09120.1"/>
    <property type="molecule type" value="Genomic_DNA"/>
</dbReference>
<dbReference type="CDD" id="cd21608">
    <property type="entry name" value="RRM2_NsCP33_like"/>
    <property type="match status" value="1"/>
</dbReference>
<evidence type="ECO:0000313" key="5">
    <source>
        <dbReference type="Proteomes" id="UP000188273"/>
    </source>
</evidence>
<dbReference type="SUPFAM" id="SSF54928">
    <property type="entry name" value="RNA-binding domain, RBD"/>
    <property type="match status" value="1"/>
</dbReference>
<feature type="domain" description="RRM" evidence="3">
    <location>
        <begin position="3"/>
        <end position="81"/>
    </location>
</feature>
<evidence type="ECO:0000313" key="4">
    <source>
        <dbReference type="EMBL" id="AQQ09120.1"/>
    </source>
</evidence>
<feature type="region of interest" description="Disordered" evidence="2">
    <location>
        <begin position="66"/>
        <end position="94"/>
    </location>
</feature>
<dbReference type="PROSITE" id="PS50102">
    <property type="entry name" value="RRM"/>
    <property type="match status" value="1"/>
</dbReference>
<dbReference type="InterPro" id="IPR012677">
    <property type="entry name" value="Nucleotide-bd_a/b_plait_sf"/>
</dbReference>
<dbReference type="InterPro" id="IPR035979">
    <property type="entry name" value="RBD_domain_sf"/>
</dbReference>
<accession>A0A1Q2HP38</accession>
<organism evidence="4 5">
    <name type="scientific">Sedimentisphaera cyanobacteriorum</name>
    <dbReference type="NCBI Taxonomy" id="1940790"/>
    <lineage>
        <taxon>Bacteria</taxon>
        <taxon>Pseudomonadati</taxon>
        <taxon>Planctomycetota</taxon>
        <taxon>Phycisphaerae</taxon>
        <taxon>Sedimentisphaerales</taxon>
        <taxon>Sedimentisphaeraceae</taxon>
        <taxon>Sedimentisphaera</taxon>
    </lineage>
</organism>
<dbReference type="OrthoDB" id="9798855at2"/>
<sequence>MGKSIYVGNLNYKVEAEQLEEVFSEFGDVVSARVILDRETKRSKGFGFVEMGDDESAATAIEELNGHELDGRTMKVSEATPREEKPRRSFNRRN</sequence>
<dbReference type="RefSeq" id="WP_077539588.1">
    <property type="nucleotide sequence ID" value="NZ_CP019633.1"/>
</dbReference>
<proteinExistence type="predicted"/>
<dbReference type="Pfam" id="PF00076">
    <property type="entry name" value="RRM_1"/>
    <property type="match status" value="1"/>
</dbReference>
<dbReference type="GO" id="GO:0003723">
    <property type="term" value="F:RNA binding"/>
    <property type="evidence" value="ECO:0007669"/>
    <property type="project" value="UniProtKB-KW"/>
</dbReference>
<keyword evidence="5" id="KW-1185">Reference proteome</keyword>
<dbReference type="STRING" id="1940790.L21SP3_00920"/>
<gene>
    <name evidence="4" type="ORF">L21SP3_00920</name>
</gene>
<dbReference type="Proteomes" id="UP000188273">
    <property type="component" value="Chromosome"/>
</dbReference>
<evidence type="ECO:0000256" key="2">
    <source>
        <dbReference type="SAM" id="MobiDB-lite"/>
    </source>
</evidence>
<dbReference type="KEGG" id="pbu:L21SP3_00920"/>
<dbReference type="PANTHER" id="PTHR48027">
    <property type="entry name" value="HETEROGENEOUS NUCLEAR RIBONUCLEOPROTEIN 87F-RELATED"/>
    <property type="match status" value="1"/>
</dbReference>
<reference evidence="5" key="1">
    <citation type="submission" date="2017-02" db="EMBL/GenBank/DDBJ databases">
        <title>Comparative genomics and description of representatives of a novel lineage of planctomycetes thriving in anoxic sediments.</title>
        <authorList>
            <person name="Spring S."/>
            <person name="Bunk B."/>
            <person name="Sproer C."/>
            <person name="Klenk H.-P."/>
        </authorList>
    </citation>
    <scope>NUCLEOTIDE SEQUENCE [LARGE SCALE GENOMIC DNA]</scope>
    <source>
        <strain evidence="5">L21-RPul-D3</strain>
    </source>
</reference>
<keyword evidence="1" id="KW-0694">RNA-binding</keyword>
<dbReference type="InterPro" id="IPR000504">
    <property type="entry name" value="RRM_dom"/>
</dbReference>
<evidence type="ECO:0000259" key="3">
    <source>
        <dbReference type="PROSITE" id="PS50102"/>
    </source>
</evidence>
<feature type="compositionally biased region" description="Basic and acidic residues" evidence="2">
    <location>
        <begin position="66"/>
        <end position="87"/>
    </location>
</feature>
<dbReference type="AlphaFoldDB" id="A0A1Q2HP38"/>
<dbReference type="InterPro" id="IPR048289">
    <property type="entry name" value="RRM2_NsCP33-like"/>
</dbReference>
<name>A0A1Q2HP38_9BACT</name>